<reference evidence="3 4" key="1">
    <citation type="submission" date="2015-04" db="EMBL/GenBank/DDBJ databases">
        <authorList>
            <person name="Syromyatnikov M.Y."/>
            <person name="Popov V.N."/>
        </authorList>
    </citation>
    <scope>NUCLEOTIDE SEQUENCE [LARGE SCALE GENOMIC DNA]</scope>
</reference>
<dbReference type="Proteomes" id="UP000183832">
    <property type="component" value="Unassembled WGS sequence"/>
</dbReference>
<sequence length="243" mass="26873">MSMTKRFQIKFIFPLLSVFVQSSHAISCMACEVKNSTEECSLSYACPDGVEFCETLVSKIEGVYSIIFSCPSMDHCETVEGQENDGYYKCDHAEDNTECWKCCSKENCNTLPRALKRLPANIFESLAVVEIADDVATNATAEEIEEEANLDVLTKTIAKDEEMLDNQQDINAQADLNLSIDMGDEYLEVTTAAIDTNETLNTTMNVEMIGTMDETDDDSDDDDDVLGEHDSLTGNSVSLKGEI</sequence>
<feature type="compositionally biased region" description="Polar residues" evidence="1">
    <location>
        <begin position="232"/>
        <end position="243"/>
    </location>
</feature>
<feature type="region of interest" description="Disordered" evidence="1">
    <location>
        <begin position="212"/>
        <end position="243"/>
    </location>
</feature>
<gene>
    <name evidence="3" type="ORF">CLUMA_CG004791</name>
</gene>
<feature type="signal peptide" evidence="2">
    <location>
        <begin position="1"/>
        <end position="25"/>
    </location>
</feature>
<dbReference type="AlphaFoldDB" id="A0A1J1HSR8"/>
<accession>A0A1J1HSR8</accession>
<dbReference type="OrthoDB" id="10631000at2759"/>
<evidence type="ECO:0000313" key="4">
    <source>
        <dbReference type="Proteomes" id="UP000183832"/>
    </source>
</evidence>
<keyword evidence="4" id="KW-1185">Reference proteome</keyword>
<feature type="compositionally biased region" description="Acidic residues" evidence="1">
    <location>
        <begin position="213"/>
        <end position="225"/>
    </location>
</feature>
<name>A0A1J1HSR8_9DIPT</name>
<evidence type="ECO:0000256" key="1">
    <source>
        <dbReference type="SAM" id="MobiDB-lite"/>
    </source>
</evidence>
<evidence type="ECO:0000256" key="2">
    <source>
        <dbReference type="SAM" id="SignalP"/>
    </source>
</evidence>
<protein>
    <submittedName>
        <fullName evidence="3">CLUMA_CG004791, isoform A</fullName>
    </submittedName>
</protein>
<dbReference type="InterPro" id="IPR045860">
    <property type="entry name" value="Snake_toxin-like_sf"/>
</dbReference>
<organism evidence="3 4">
    <name type="scientific">Clunio marinus</name>
    <dbReference type="NCBI Taxonomy" id="568069"/>
    <lineage>
        <taxon>Eukaryota</taxon>
        <taxon>Metazoa</taxon>
        <taxon>Ecdysozoa</taxon>
        <taxon>Arthropoda</taxon>
        <taxon>Hexapoda</taxon>
        <taxon>Insecta</taxon>
        <taxon>Pterygota</taxon>
        <taxon>Neoptera</taxon>
        <taxon>Endopterygota</taxon>
        <taxon>Diptera</taxon>
        <taxon>Nematocera</taxon>
        <taxon>Chironomoidea</taxon>
        <taxon>Chironomidae</taxon>
        <taxon>Clunio</taxon>
    </lineage>
</organism>
<dbReference type="SUPFAM" id="SSF57302">
    <property type="entry name" value="Snake toxin-like"/>
    <property type="match status" value="1"/>
</dbReference>
<proteinExistence type="predicted"/>
<dbReference type="EMBL" id="CVRI01000020">
    <property type="protein sequence ID" value="CRK91103.1"/>
    <property type="molecule type" value="Genomic_DNA"/>
</dbReference>
<evidence type="ECO:0000313" key="3">
    <source>
        <dbReference type="EMBL" id="CRK91103.1"/>
    </source>
</evidence>
<keyword evidence="2" id="KW-0732">Signal</keyword>
<feature type="chain" id="PRO_5011977978" evidence="2">
    <location>
        <begin position="26"/>
        <end position="243"/>
    </location>
</feature>